<evidence type="ECO:0000256" key="1">
    <source>
        <dbReference type="SAM" id="MobiDB-lite"/>
    </source>
</evidence>
<evidence type="ECO:0000313" key="2">
    <source>
        <dbReference type="EMBL" id="NEZ67099.1"/>
    </source>
</evidence>
<proteinExistence type="predicted"/>
<dbReference type="Proteomes" id="UP000473574">
    <property type="component" value="Unassembled WGS sequence"/>
</dbReference>
<protein>
    <submittedName>
        <fullName evidence="2">Uncharacterized protein</fullName>
    </submittedName>
</protein>
<feature type="region of interest" description="Disordered" evidence="1">
    <location>
        <begin position="326"/>
        <end position="368"/>
    </location>
</feature>
<sequence>MRYWEFLIQQEGDQTWLPLETRQVEILEGRYRMAAHTSYDSTSVEVRVSQLLLDEIPPRRRVRKRKANTNDSGLLAIFPFIKLSPGRWEIECNSPNVIDDFLGEGGWHYSVQLQVTPRDEDDWEPNWSEATVDHRRSLDAEVSAEQPAAGISDIALGDAQSPDVQLQLKQQAYVTELGQTLTLTGHLSQTAGSPLANGQLWVELRDPQTASTVTEKAFDLPKALPSPFSVTIALPEELSTQVILGAISLLSPDGSVEKTALVSASFTVTIGLAQMLDAIANQPDLDFEEEISIFPGSTEAFVPSPEKSEALLTSDTPIVPKEIIPSEGLTLPPQIKPPSDVDLDPDRQPELPTFQVNADSSPTKAETESLLTDQADEVADTIAENPSEGSPATAPIIDADPEAMRSIELGTAMEDTKVEEPPMDEPLPFAEPRVAEPRVFGLSSIEDDDLDLEVANAALKQDVAPAAVVVNRPTRLPEPDSASKESKEPQWEPATDSIDQAFQKLQLRERFWQKLNLLTQEGYRQSLEVKQALHPSEAQQPLEDKGNQRTQTNEFVAYDPPKRSPWPEQRKAAQEVDDPIQVFPPILDVPEQELIAGEWMAIKVRVPAGDYQPYVKVWMNDLQTRTMIDSPRLLMQFIPNDSNELETLMRVQIPHGCLELQVAAISIDMATLQESRKVVQNRRVMPPDDSLSIFDGWDI</sequence>
<name>A0A6M0SF45_9CYAN</name>
<feature type="region of interest" description="Disordered" evidence="1">
    <location>
        <begin position="470"/>
        <end position="495"/>
    </location>
</feature>
<feature type="region of interest" description="Disordered" evidence="1">
    <location>
        <begin position="533"/>
        <end position="574"/>
    </location>
</feature>
<accession>A0A6M0SF45</accession>
<gene>
    <name evidence="2" type="ORF">D0962_30845</name>
</gene>
<comment type="caution">
    <text evidence="2">The sequence shown here is derived from an EMBL/GenBank/DDBJ whole genome shotgun (WGS) entry which is preliminary data.</text>
</comment>
<evidence type="ECO:0000313" key="3">
    <source>
        <dbReference type="Proteomes" id="UP000473574"/>
    </source>
</evidence>
<dbReference type="AlphaFoldDB" id="A0A6M0SF45"/>
<dbReference type="RefSeq" id="WP_163669881.1">
    <property type="nucleotide sequence ID" value="NZ_QZCE01000002.1"/>
</dbReference>
<dbReference type="EMBL" id="QZCE01000002">
    <property type="protein sequence ID" value="NEZ67099.1"/>
    <property type="molecule type" value="Genomic_DNA"/>
</dbReference>
<organism evidence="2 3">
    <name type="scientific">Adonisia turfae CCMR0082</name>
    <dbReference type="NCBI Taxonomy" id="2304604"/>
    <lineage>
        <taxon>Bacteria</taxon>
        <taxon>Bacillati</taxon>
        <taxon>Cyanobacteriota</taxon>
        <taxon>Adonisia</taxon>
        <taxon>Adonisia turfae</taxon>
    </lineage>
</organism>
<feature type="compositionally biased region" description="Basic and acidic residues" evidence="1">
    <location>
        <begin position="475"/>
        <end position="490"/>
    </location>
</feature>
<reference evidence="2 3" key="1">
    <citation type="journal article" date="2020" name="Microb. Ecol.">
        <title>Ecogenomics of the Marine Benthic Filamentous Cyanobacterium Adonisia.</title>
        <authorList>
            <person name="Walter J.M."/>
            <person name="Coutinho F.H."/>
            <person name="Leomil L."/>
            <person name="Hargreaves P.I."/>
            <person name="Campeao M.E."/>
            <person name="Vieira V.V."/>
            <person name="Silva B.S."/>
            <person name="Fistarol G.O."/>
            <person name="Salomon P.S."/>
            <person name="Sawabe T."/>
            <person name="Mino S."/>
            <person name="Hosokawa M."/>
            <person name="Miyashita H."/>
            <person name="Maruyama F."/>
            <person name="van Verk M.C."/>
            <person name="Dutilh B.E."/>
            <person name="Thompson C.C."/>
            <person name="Thompson F.L."/>
        </authorList>
    </citation>
    <scope>NUCLEOTIDE SEQUENCE [LARGE SCALE GENOMIC DNA]</scope>
    <source>
        <strain evidence="2 3">CCMR0082</strain>
    </source>
</reference>
<feature type="compositionally biased region" description="Polar residues" evidence="1">
    <location>
        <begin position="354"/>
        <end position="368"/>
    </location>
</feature>